<gene>
    <name evidence="11" type="ORF">UFOPK1392_01387</name>
    <name evidence="12" type="ORF">UFOPK3733_01147</name>
</gene>
<dbReference type="AlphaFoldDB" id="A0A6J7J8I9"/>
<reference evidence="12" key="1">
    <citation type="submission" date="2020-05" db="EMBL/GenBank/DDBJ databases">
        <authorList>
            <person name="Chiriac C."/>
            <person name="Salcher M."/>
            <person name="Ghai R."/>
            <person name="Kavagutti S V."/>
        </authorList>
    </citation>
    <scope>NUCLEOTIDE SEQUENCE</scope>
</reference>
<comment type="catalytic activity">
    <reaction evidence="1">
        <text>Hydrolysis of DNA containing ring-opened 7-methylguanine residues, releasing 2,6-diamino-4-hydroxy-5-(N-methyl)formamidopyrimidine.</text>
        <dbReference type="EC" id="3.2.2.23"/>
    </reaction>
</comment>
<dbReference type="SUPFAM" id="SSF46946">
    <property type="entry name" value="S13-like H2TH domain"/>
    <property type="match status" value="1"/>
</dbReference>
<evidence type="ECO:0000313" key="11">
    <source>
        <dbReference type="EMBL" id="CAB4323630.1"/>
    </source>
</evidence>
<dbReference type="Gene3D" id="3.20.190.10">
    <property type="entry name" value="MutM-like, N-terminal"/>
    <property type="match status" value="1"/>
</dbReference>
<dbReference type="PANTHER" id="PTHR22993">
    <property type="entry name" value="FORMAMIDOPYRIMIDINE-DNA GLYCOSYLASE"/>
    <property type="match status" value="1"/>
</dbReference>
<proteinExistence type="inferred from homology"/>
<evidence type="ECO:0000256" key="1">
    <source>
        <dbReference type="ARBA" id="ARBA00001668"/>
    </source>
</evidence>
<evidence type="ECO:0000256" key="3">
    <source>
        <dbReference type="ARBA" id="ARBA00022763"/>
    </source>
</evidence>
<evidence type="ECO:0000256" key="8">
    <source>
        <dbReference type="ARBA" id="ARBA00023268"/>
    </source>
</evidence>
<evidence type="ECO:0000256" key="9">
    <source>
        <dbReference type="ARBA" id="ARBA00023295"/>
    </source>
</evidence>
<dbReference type="GO" id="GO:0008270">
    <property type="term" value="F:zinc ion binding"/>
    <property type="evidence" value="ECO:0007669"/>
    <property type="project" value="InterPro"/>
</dbReference>
<evidence type="ECO:0000256" key="5">
    <source>
        <dbReference type="ARBA" id="ARBA00023125"/>
    </source>
</evidence>
<dbReference type="Pfam" id="PF01149">
    <property type="entry name" value="Fapy_DNA_glyco"/>
    <property type="match status" value="1"/>
</dbReference>
<evidence type="ECO:0000256" key="4">
    <source>
        <dbReference type="ARBA" id="ARBA00022801"/>
    </source>
</evidence>
<dbReference type="GO" id="GO:0003684">
    <property type="term" value="F:damaged DNA binding"/>
    <property type="evidence" value="ECO:0007669"/>
    <property type="project" value="InterPro"/>
</dbReference>
<dbReference type="GO" id="GO:0034039">
    <property type="term" value="F:8-oxo-7,8-dihydroguanine DNA N-glycosylase activity"/>
    <property type="evidence" value="ECO:0007669"/>
    <property type="project" value="TreeGrafter"/>
</dbReference>
<evidence type="ECO:0000256" key="2">
    <source>
        <dbReference type="ARBA" id="ARBA00009409"/>
    </source>
</evidence>
<organism evidence="12">
    <name type="scientific">freshwater metagenome</name>
    <dbReference type="NCBI Taxonomy" id="449393"/>
    <lineage>
        <taxon>unclassified sequences</taxon>
        <taxon>metagenomes</taxon>
        <taxon>ecological metagenomes</taxon>
    </lineage>
</organism>
<keyword evidence="8" id="KW-0511">Multifunctional enzyme</keyword>
<dbReference type="InterPro" id="IPR035937">
    <property type="entry name" value="FPG_N"/>
</dbReference>
<evidence type="ECO:0000259" key="10">
    <source>
        <dbReference type="PROSITE" id="PS51068"/>
    </source>
</evidence>
<dbReference type="PANTHER" id="PTHR22993:SF9">
    <property type="entry name" value="FORMAMIDOPYRIMIDINE-DNA GLYCOSYLASE"/>
    <property type="match status" value="1"/>
</dbReference>
<comment type="similarity">
    <text evidence="2">Belongs to the FPG family.</text>
</comment>
<dbReference type="GO" id="GO:0003906">
    <property type="term" value="F:DNA-(apurinic or apyrimidinic site) endonuclease activity"/>
    <property type="evidence" value="ECO:0007669"/>
    <property type="project" value="InterPro"/>
</dbReference>
<dbReference type="SMART" id="SM00898">
    <property type="entry name" value="Fapy_DNA_glyco"/>
    <property type="match status" value="1"/>
</dbReference>
<dbReference type="SUPFAM" id="SSF81624">
    <property type="entry name" value="N-terminal domain of MutM-like DNA repair proteins"/>
    <property type="match status" value="1"/>
</dbReference>
<name>A0A6J7J8I9_9ZZZZ</name>
<dbReference type="Gene3D" id="1.10.8.50">
    <property type="match status" value="1"/>
</dbReference>
<dbReference type="InterPro" id="IPR015886">
    <property type="entry name" value="H2TH_FPG"/>
</dbReference>
<dbReference type="EMBL" id="CAFBNC010000052">
    <property type="protein sequence ID" value="CAB4938712.1"/>
    <property type="molecule type" value="Genomic_DNA"/>
</dbReference>
<dbReference type="InterPro" id="IPR010979">
    <property type="entry name" value="Ribosomal_uS13-like_H2TH"/>
</dbReference>
<dbReference type="GO" id="GO:0006284">
    <property type="term" value="P:base-excision repair"/>
    <property type="evidence" value="ECO:0007669"/>
    <property type="project" value="InterPro"/>
</dbReference>
<keyword evidence="7" id="KW-0456">Lyase</keyword>
<keyword evidence="3" id="KW-0227">DNA damage</keyword>
<keyword evidence="5" id="KW-0238">DNA-binding</keyword>
<dbReference type="SMART" id="SM01232">
    <property type="entry name" value="H2TH"/>
    <property type="match status" value="1"/>
</dbReference>
<keyword evidence="4" id="KW-0378">Hydrolase</keyword>
<evidence type="ECO:0000256" key="7">
    <source>
        <dbReference type="ARBA" id="ARBA00023239"/>
    </source>
</evidence>
<dbReference type="Pfam" id="PF06831">
    <property type="entry name" value="H2TH"/>
    <property type="match status" value="1"/>
</dbReference>
<keyword evidence="6" id="KW-0234">DNA repair</keyword>
<dbReference type="EMBL" id="CAEMXZ010000059">
    <property type="protein sequence ID" value="CAB4323630.1"/>
    <property type="molecule type" value="Genomic_DNA"/>
</dbReference>
<dbReference type="InterPro" id="IPR012319">
    <property type="entry name" value="FPG_cat"/>
</dbReference>
<evidence type="ECO:0000256" key="6">
    <source>
        <dbReference type="ARBA" id="ARBA00023204"/>
    </source>
</evidence>
<accession>A0A6J7J8I9</accession>
<sequence>MPEMLEIEIYRRAAATAVGRRIVAVDAPDAWYLKGGLDAVSITAALVDERITADRRIGKLLLLETTGPTVGLRFGMTGVLDVDGHHTIDALEYSSHRRDPAWERFIVHLDDGGALRMRDPRRLGGVELDPDETALGPDASEVTLGQLTSILDGSVAPLKARLMDQSRLAGLGNLLTDEILWRAGFDPARASRSLVVDDIAQLRRVMRRTLRQLTRRGGSHMGDLQQSRMRNGSCPIDGASLLRRTIGGRTTYSCPQHQR</sequence>
<evidence type="ECO:0000313" key="12">
    <source>
        <dbReference type="EMBL" id="CAB4938712.1"/>
    </source>
</evidence>
<dbReference type="PROSITE" id="PS51068">
    <property type="entry name" value="FPG_CAT"/>
    <property type="match status" value="1"/>
</dbReference>
<keyword evidence="9" id="KW-0326">Glycosidase</keyword>
<dbReference type="GO" id="GO:0016829">
    <property type="term" value="F:lyase activity"/>
    <property type="evidence" value="ECO:0007669"/>
    <property type="project" value="UniProtKB-KW"/>
</dbReference>
<protein>
    <submittedName>
        <fullName evidence="12">Unannotated protein</fullName>
    </submittedName>
</protein>
<feature type="domain" description="Formamidopyrimidine-DNA glycosylase catalytic" evidence="10">
    <location>
        <begin position="2"/>
        <end position="124"/>
    </location>
</feature>